<reference evidence="1 2" key="1">
    <citation type="journal article" date="2019" name="Sci. Rep.">
        <title>Orb-weaving spider Araneus ventricosus genome elucidates the spidroin gene catalogue.</title>
        <authorList>
            <person name="Kono N."/>
            <person name="Nakamura H."/>
            <person name="Ohtoshi R."/>
            <person name="Moran D.A.P."/>
            <person name="Shinohara A."/>
            <person name="Yoshida Y."/>
            <person name="Fujiwara M."/>
            <person name="Mori M."/>
            <person name="Tomita M."/>
            <person name="Arakawa K."/>
        </authorList>
    </citation>
    <scope>NUCLEOTIDE SEQUENCE [LARGE SCALE GENOMIC DNA]</scope>
</reference>
<evidence type="ECO:0000313" key="2">
    <source>
        <dbReference type="Proteomes" id="UP000499080"/>
    </source>
</evidence>
<organism evidence="1 2">
    <name type="scientific">Araneus ventricosus</name>
    <name type="common">Orbweaver spider</name>
    <name type="synonym">Epeira ventricosa</name>
    <dbReference type="NCBI Taxonomy" id="182803"/>
    <lineage>
        <taxon>Eukaryota</taxon>
        <taxon>Metazoa</taxon>
        <taxon>Ecdysozoa</taxon>
        <taxon>Arthropoda</taxon>
        <taxon>Chelicerata</taxon>
        <taxon>Arachnida</taxon>
        <taxon>Araneae</taxon>
        <taxon>Araneomorphae</taxon>
        <taxon>Entelegynae</taxon>
        <taxon>Araneoidea</taxon>
        <taxon>Araneidae</taxon>
        <taxon>Araneus</taxon>
    </lineage>
</organism>
<evidence type="ECO:0000313" key="1">
    <source>
        <dbReference type="EMBL" id="GBO44734.1"/>
    </source>
</evidence>
<comment type="caution">
    <text evidence="1">The sequence shown here is derived from an EMBL/GenBank/DDBJ whole genome shotgun (WGS) entry which is preliminary data.</text>
</comment>
<dbReference type="AlphaFoldDB" id="A0A4Y2X741"/>
<dbReference type="Proteomes" id="UP000499080">
    <property type="component" value="Unassembled WGS sequence"/>
</dbReference>
<dbReference type="EMBL" id="BGPR01071590">
    <property type="protein sequence ID" value="GBO44734.1"/>
    <property type="molecule type" value="Genomic_DNA"/>
</dbReference>
<name>A0A4Y2X741_ARAVE</name>
<gene>
    <name evidence="1" type="ORF">AVEN_120975_1</name>
</gene>
<proteinExistence type="predicted"/>
<feature type="non-terminal residue" evidence="1">
    <location>
        <position position="1"/>
    </location>
</feature>
<accession>A0A4Y2X741</accession>
<keyword evidence="2" id="KW-1185">Reference proteome</keyword>
<sequence>WGERIWVGYQEISGVSSCHTCIAPVVMKLRNHPTVGIDHWGHGSLAVGRPEVRLSSGGENWRSSTPEVGTKKQVLELVGGER</sequence>
<protein>
    <submittedName>
        <fullName evidence="1">Uncharacterized protein</fullName>
    </submittedName>
</protein>